<dbReference type="RefSeq" id="WP_377713953.1">
    <property type="nucleotide sequence ID" value="NZ_JBHTJM010000005.1"/>
</dbReference>
<evidence type="ECO:0000313" key="8">
    <source>
        <dbReference type="Proteomes" id="UP001596997"/>
    </source>
</evidence>
<protein>
    <submittedName>
        <fullName evidence="7">JAB domain-containing protein</fullName>
    </submittedName>
</protein>
<gene>
    <name evidence="7" type="ORF">ACFQ1O_04840</name>
</gene>
<dbReference type="PROSITE" id="PS01302">
    <property type="entry name" value="UPF0758"/>
    <property type="match status" value="1"/>
</dbReference>
<dbReference type="EMBL" id="JBHTJM010000005">
    <property type="protein sequence ID" value="MFD0963326.1"/>
    <property type="molecule type" value="Genomic_DNA"/>
</dbReference>
<comment type="caution">
    <text evidence="7">The sequence shown here is derived from an EMBL/GenBank/DDBJ whole genome shotgun (WGS) entry which is preliminary data.</text>
</comment>
<dbReference type="PANTHER" id="PTHR30471">
    <property type="entry name" value="DNA REPAIR PROTEIN RADC"/>
    <property type="match status" value="1"/>
</dbReference>
<evidence type="ECO:0000313" key="7">
    <source>
        <dbReference type="EMBL" id="MFD0963326.1"/>
    </source>
</evidence>
<evidence type="ECO:0000256" key="2">
    <source>
        <dbReference type="ARBA" id="ARBA00022723"/>
    </source>
</evidence>
<organism evidence="7 8">
    <name type="scientific">Pseudofulvibacter geojedonensis</name>
    <dbReference type="NCBI Taxonomy" id="1123758"/>
    <lineage>
        <taxon>Bacteria</taxon>
        <taxon>Pseudomonadati</taxon>
        <taxon>Bacteroidota</taxon>
        <taxon>Flavobacteriia</taxon>
        <taxon>Flavobacteriales</taxon>
        <taxon>Flavobacteriaceae</taxon>
        <taxon>Pseudofulvibacter</taxon>
    </lineage>
</organism>
<feature type="domain" description="MPN" evidence="6">
    <location>
        <begin position="1"/>
        <end position="71"/>
    </location>
</feature>
<keyword evidence="2" id="KW-0479">Metal-binding</keyword>
<dbReference type="Pfam" id="PF04002">
    <property type="entry name" value="RadC"/>
    <property type="match status" value="1"/>
</dbReference>
<evidence type="ECO:0000256" key="5">
    <source>
        <dbReference type="ARBA" id="ARBA00023049"/>
    </source>
</evidence>
<dbReference type="InterPro" id="IPR020891">
    <property type="entry name" value="UPF0758_CS"/>
</dbReference>
<name>A0ABW3I0T1_9FLAO</name>
<keyword evidence="1" id="KW-0645">Protease</keyword>
<evidence type="ECO:0000256" key="1">
    <source>
        <dbReference type="ARBA" id="ARBA00022670"/>
    </source>
</evidence>
<keyword evidence="3" id="KW-0378">Hydrolase</keyword>
<evidence type="ECO:0000259" key="6">
    <source>
        <dbReference type="PROSITE" id="PS50249"/>
    </source>
</evidence>
<dbReference type="InterPro" id="IPR037518">
    <property type="entry name" value="MPN"/>
</dbReference>
<accession>A0ABW3I0T1</accession>
<keyword evidence="5" id="KW-0482">Metalloprotease</keyword>
<dbReference type="InterPro" id="IPR025657">
    <property type="entry name" value="RadC_JAB"/>
</dbReference>
<dbReference type="PANTHER" id="PTHR30471:SF3">
    <property type="entry name" value="UPF0758 PROTEIN YEES-RELATED"/>
    <property type="match status" value="1"/>
</dbReference>
<evidence type="ECO:0000256" key="3">
    <source>
        <dbReference type="ARBA" id="ARBA00022801"/>
    </source>
</evidence>
<dbReference type="PROSITE" id="PS50249">
    <property type="entry name" value="MPN"/>
    <property type="match status" value="1"/>
</dbReference>
<reference evidence="8" key="1">
    <citation type="journal article" date="2019" name="Int. J. Syst. Evol. Microbiol.">
        <title>The Global Catalogue of Microorganisms (GCM) 10K type strain sequencing project: providing services to taxonomists for standard genome sequencing and annotation.</title>
        <authorList>
            <consortium name="The Broad Institute Genomics Platform"/>
            <consortium name="The Broad Institute Genome Sequencing Center for Infectious Disease"/>
            <person name="Wu L."/>
            <person name="Ma J."/>
        </authorList>
    </citation>
    <scope>NUCLEOTIDE SEQUENCE [LARGE SCALE GENOMIC DNA]</scope>
    <source>
        <strain evidence="8">CCUG 62114</strain>
    </source>
</reference>
<proteinExistence type="predicted"/>
<keyword evidence="4" id="KW-0862">Zinc</keyword>
<keyword evidence="8" id="KW-1185">Reference proteome</keyword>
<dbReference type="InterPro" id="IPR001405">
    <property type="entry name" value="UPF0758"/>
</dbReference>
<sequence length="71" mass="7678">MKLLFAVAIKSGACNIILAHNHPSGNLKPSNADVGLYKKIKKASEYLGIKVLDNLIITRIGCYSFADDGLM</sequence>
<dbReference type="Proteomes" id="UP001596997">
    <property type="component" value="Unassembled WGS sequence"/>
</dbReference>
<dbReference type="Gene3D" id="3.40.140.10">
    <property type="entry name" value="Cytidine Deaminase, domain 2"/>
    <property type="match status" value="1"/>
</dbReference>
<evidence type="ECO:0000256" key="4">
    <source>
        <dbReference type="ARBA" id="ARBA00022833"/>
    </source>
</evidence>